<dbReference type="InterPro" id="IPR036514">
    <property type="entry name" value="SGNH_hydro_sf"/>
</dbReference>
<dbReference type="InterPro" id="IPR052940">
    <property type="entry name" value="Carb_Esterase_6"/>
</dbReference>
<dbReference type="SUPFAM" id="SSF52266">
    <property type="entry name" value="SGNH hydrolase"/>
    <property type="match status" value="1"/>
</dbReference>
<feature type="domain" description="Sialate O-acetylesterase" evidence="2">
    <location>
        <begin position="6"/>
        <end position="263"/>
    </location>
</feature>
<accession>A0A7S4KV15</accession>
<reference evidence="3" key="1">
    <citation type="submission" date="2021-01" db="EMBL/GenBank/DDBJ databases">
        <authorList>
            <person name="Corre E."/>
            <person name="Pelletier E."/>
            <person name="Niang G."/>
            <person name="Scheremetjew M."/>
            <person name="Finn R."/>
            <person name="Kale V."/>
            <person name="Holt S."/>
            <person name="Cochrane G."/>
            <person name="Meng A."/>
            <person name="Brown T."/>
            <person name="Cohen L."/>
        </authorList>
    </citation>
    <scope>NUCLEOTIDE SEQUENCE</scope>
    <source>
        <strain evidence="3">CCMP 2712</strain>
    </source>
</reference>
<dbReference type="Pfam" id="PF03629">
    <property type="entry name" value="SASA"/>
    <property type="match status" value="1"/>
</dbReference>
<dbReference type="PANTHER" id="PTHR31988:SF19">
    <property type="entry name" value="9-O-ACETYL-N-ACETYLNEURAMINIC ACID DEACETYLASE-RELATED"/>
    <property type="match status" value="1"/>
</dbReference>
<evidence type="ECO:0000256" key="1">
    <source>
        <dbReference type="ARBA" id="ARBA00022801"/>
    </source>
</evidence>
<sequence>MRPPQLLFVLAGQSNMAGRGELAAALEPCQDVLQACWLDGNVRWAMAEEPLHREVDDIPLREAANSPSKRACGTGPGLFFAHELTRLMRANNQKETAEPLRIGLIPTAVGGTCIDRWLPGEVLFESMVKRTEEVLAVTERAQGSRPPISGILFYQGESDALEETAARAYQHKLVRFIDGARRALGGGGAGGQADTIPVILCKIWGDESRVPHKLIVREAQENVCKQVELVDSIDVEDLPFQSDGLHLRAEGAEEVGKRLARRVFERLR</sequence>
<dbReference type="Gene3D" id="3.40.50.1110">
    <property type="entry name" value="SGNH hydrolase"/>
    <property type="match status" value="1"/>
</dbReference>
<keyword evidence="1" id="KW-0378">Hydrolase</keyword>
<organism evidence="3">
    <name type="scientific">Guillardia theta</name>
    <name type="common">Cryptophyte</name>
    <name type="synonym">Cryptomonas phi</name>
    <dbReference type="NCBI Taxonomy" id="55529"/>
    <lineage>
        <taxon>Eukaryota</taxon>
        <taxon>Cryptophyceae</taxon>
        <taxon>Pyrenomonadales</taxon>
        <taxon>Geminigeraceae</taxon>
        <taxon>Guillardia</taxon>
    </lineage>
</organism>
<gene>
    <name evidence="3" type="ORF">GTHE00462_LOCUS18830</name>
</gene>
<protein>
    <recommendedName>
        <fullName evidence="2">Sialate O-acetylesterase domain-containing protein</fullName>
    </recommendedName>
</protein>
<dbReference type="InterPro" id="IPR005181">
    <property type="entry name" value="SASA"/>
</dbReference>
<proteinExistence type="predicted"/>
<dbReference type="EMBL" id="HBKN01024099">
    <property type="protein sequence ID" value="CAE2306403.1"/>
    <property type="molecule type" value="Transcribed_RNA"/>
</dbReference>
<name>A0A7S4KV15_GUITH</name>
<evidence type="ECO:0000313" key="3">
    <source>
        <dbReference type="EMBL" id="CAE2306403.1"/>
    </source>
</evidence>
<dbReference type="PANTHER" id="PTHR31988">
    <property type="entry name" value="ESTERASE, PUTATIVE (DUF303)-RELATED"/>
    <property type="match status" value="1"/>
</dbReference>
<dbReference type="GO" id="GO:0016787">
    <property type="term" value="F:hydrolase activity"/>
    <property type="evidence" value="ECO:0007669"/>
    <property type="project" value="UniProtKB-KW"/>
</dbReference>
<evidence type="ECO:0000259" key="2">
    <source>
        <dbReference type="Pfam" id="PF03629"/>
    </source>
</evidence>
<dbReference type="AlphaFoldDB" id="A0A7S4KV15"/>